<dbReference type="Proteomes" id="UP001442494">
    <property type="component" value="Unassembled WGS sequence"/>
</dbReference>
<dbReference type="Pfam" id="PF00072">
    <property type="entry name" value="Response_reg"/>
    <property type="match status" value="1"/>
</dbReference>
<keyword evidence="10 13" id="KW-0472">Membrane</keyword>
<dbReference type="Pfam" id="PF02743">
    <property type="entry name" value="dCache_1"/>
    <property type="match status" value="1"/>
</dbReference>
<evidence type="ECO:0000256" key="3">
    <source>
        <dbReference type="ARBA" id="ARBA00012438"/>
    </source>
</evidence>
<dbReference type="CDD" id="cd00130">
    <property type="entry name" value="PAS"/>
    <property type="match status" value="1"/>
</dbReference>
<keyword evidence="19" id="KW-1185">Reference proteome</keyword>
<sequence>MLNNKLREMPLFPFFKKSALLLVILITAGYVGNYFSLPLFFGVDFLFGSIAVLIVVRLFGILWGTIAAIIAGGYTILLWNHPYAVIIATCEALFVGLLLRRKNQNMVLLDGIYWVLIGMPLVWIFYGTIMDMPAIPTSLIMLKQAVNGIFNALISSLIITCLPIHKWVKSRKVKQALSLRQILLNLLVAFVFFPALTLMVLENQRVINNRTHIIQAELTATSQQVAAELIFWHKENLNALSALAKFAAKSDMAPSDRLQENTEILQQTSPNFNNIYLVNEAGSIITASPTTDKEKPLKIGVNVSDSYIFNAIKKALQPVMSEVYANSNLLIPQIDLGVPVLGENRFRGIAFASLDLPDISQLLKNNIIAQDIQVTLVDTRGFIIASTQSERVVMERFDRRRGGEIKEINGPIYQWLPPKENLPPIMQRRNSFYVEEIPIGGNIPWTLVVEIPAAKQVNYLESIYIIALALMILIAIVALILAIFLSRGLVSPLLQLAGVTTDLPNRLWEREAINWPNSQVAEISSLVHNFKFMAIALQEKFQEIKQANETLEQRVQKRTRQLLETNGKLENEIVERQQVQEELYRRQQEFKALLENAPDAIMRLDREMRYVYVNPAVERISGMPSNAFIGKSPPELGSPEELSQLWEKTLRKVFETGEEQAIEFETETVNGLCTFQSRVVPELNKEGAIASALVVSRNITDRKQAEEKIRTMNAELEQRVIERTAQLEAANKIKDDLLIREQAARADAEAANRMKDDFLATVSHELRTPLNSMLGWAKLLRSRKFDEVTTAKALETIERNAKSQAQLIDDILDVSRIIRGKFSLNIRPIELIPLINLALDTVRPAAESKSVRLESVLDPSVGAVLGDSDRLQQIIWNLLSNAIKFTPEGGKVEIRLSLVREDLSGSNSVPKPTNNYAQIAVSDTGKGISPDFLPYVFERFRQADSSITRSHGGLGLGLAIVRHLVELHGGSVRANSPGEGKGSTFTVILPLIDRGLGTQKDSRPTPITNHQSSISLKGLRVLLVDDEADTREVIKVALEEWGAEVTAVESAIAAFQTLEDSQPDVLVSDIGMPEEDGYALIRKIRMRDSHAGGEIPAVALTAYASDRDRAFAMAAGFQRHIPKPVEPSKLADAIAQLARRSS</sequence>
<evidence type="ECO:0000256" key="11">
    <source>
        <dbReference type="PROSITE-ProRule" id="PRU00169"/>
    </source>
</evidence>
<dbReference type="PROSITE" id="PS50110">
    <property type="entry name" value="RESPONSE_REGULATORY"/>
    <property type="match status" value="1"/>
</dbReference>
<dbReference type="SMART" id="SM00448">
    <property type="entry name" value="REC"/>
    <property type="match status" value="1"/>
</dbReference>
<dbReference type="PRINTS" id="PR00344">
    <property type="entry name" value="BCTRLSENSOR"/>
</dbReference>
<dbReference type="InterPro" id="IPR003594">
    <property type="entry name" value="HATPase_dom"/>
</dbReference>
<keyword evidence="9" id="KW-0902">Two-component regulatory system</keyword>
<feature type="transmembrane region" description="Helical" evidence="13">
    <location>
        <begin position="83"/>
        <end position="99"/>
    </location>
</feature>
<dbReference type="Gene3D" id="3.30.450.20">
    <property type="entry name" value="PAS domain"/>
    <property type="match status" value="2"/>
</dbReference>
<dbReference type="NCBIfam" id="TIGR00229">
    <property type="entry name" value="sensory_box"/>
    <property type="match status" value="1"/>
</dbReference>
<feature type="transmembrane region" description="Helical" evidence="13">
    <location>
        <begin position="111"/>
        <end position="129"/>
    </location>
</feature>
<dbReference type="InterPro" id="IPR004358">
    <property type="entry name" value="Sig_transdc_His_kin-like_C"/>
</dbReference>
<feature type="domain" description="PAC" evidence="17">
    <location>
        <begin position="660"/>
        <end position="711"/>
    </location>
</feature>
<evidence type="ECO:0000256" key="5">
    <source>
        <dbReference type="ARBA" id="ARBA00022553"/>
    </source>
</evidence>
<feature type="transmembrane region" description="Helical" evidence="13">
    <location>
        <begin position="20"/>
        <end position="43"/>
    </location>
</feature>
<keyword evidence="5 11" id="KW-0597">Phosphoprotein</keyword>
<evidence type="ECO:0000256" key="13">
    <source>
        <dbReference type="SAM" id="Phobius"/>
    </source>
</evidence>
<dbReference type="InterPro" id="IPR005467">
    <property type="entry name" value="His_kinase_dom"/>
</dbReference>
<evidence type="ECO:0000259" key="15">
    <source>
        <dbReference type="PROSITE" id="PS50110"/>
    </source>
</evidence>
<dbReference type="CDD" id="cd18773">
    <property type="entry name" value="PDC1_HK_sensor"/>
    <property type="match status" value="1"/>
</dbReference>
<dbReference type="InterPro" id="IPR000700">
    <property type="entry name" value="PAS-assoc_C"/>
</dbReference>
<feature type="domain" description="Histidine kinase" evidence="14">
    <location>
        <begin position="761"/>
        <end position="993"/>
    </location>
</feature>
<dbReference type="SUPFAM" id="SSF55785">
    <property type="entry name" value="PYP-like sensor domain (PAS domain)"/>
    <property type="match status" value="1"/>
</dbReference>
<evidence type="ECO:0000313" key="18">
    <source>
        <dbReference type="EMBL" id="MEP0866391.1"/>
    </source>
</evidence>
<dbReference type="SUPFAM" id="SSF55874">
    <property type="entry name" value="ATPase domain of HSP90 chaperone/DNA topoisomerase II/histidine kinase"/>
    <property type="match status" value="1"/>
</dbReference>
<dbReference type="EMBL" id="JAMPKK010000042">
    <property type="protein sequence ID" value="MEP0866391.1"/>
    <property type="molecule type" value="Genomic_DNA"/>
</dbReference>
<dbReference type="SUPFAM" id="SSF47384">
    <property type="entry name" value="Homodimeric domain of signal transducing histidine kinase"/>
    <property type="match status" value="1"/>
</dbReference>
<dbReference type="PANTHER" id="PTHR43547:SF2">
    <property type="entry name" value="HYBRID SIGNAL TRANSDUCTION HISTIDINE KINASE C"/>
    <property type="match status" value="1"/>
</dbReference>
<dbReference type="EC" id="2.7.13.3" evidence="3"/>
<dbReference type="CDD" id="cd00082">
    <property type="entry name" value="HisKA"/>
    <property type="match status" value="1"/>
</dbReference>
<dbReference type="PROSITE" id="PS50112">
    <property type="entry name" value="PAS"/>
    <property type="match status" value="1"/>
</dbReference>
<evidence type="ECO:0000256" key="9">
    <source>
        <dbReference type="ARBA" id="ARBA00023012"/>
    </source>
</evidence>
<feature type="domain" description="Response regulatory" evidence="15">
    <location>
        <begin position="1020"/>
        <end position="1138"/>
    </location>
</feature>
<keyword evidence="7" id="KW-0418">Kinase</keyword>
<dbReference type="InterPro" id="IPR000014">
    <property type="entry name" value="PAS"/>
</dbReference>
<keyword evidence="18" id="KW-0547">Nucleotide-binding</keyword>
<organism evidence="18 19">
    <name type="scientific">Funiculus sociatus GB2-A5</name>
    <dbReference type="NCBI Taxonomy" id="2933946"/>
    <lineage>
        <taxon>Bacteria</taxon>
        <taxon>Bacillati</taxon>
        <taxon>Cyanobacteriota</taxon>
        <taxon>Cyanophyceae</taxon>
        <taxon>Coleofasciculales</taxon>
        <taxon>Coleofasciculaceae</taxon>
        <taxon>Funiculus</taxon>
    </lineage>
</organism>
<dbReference type="InterPro" id="IPR033479">
    <property type="entry name" value="dCache_1"/>
</dbReference>
<reference evidence="18 19" key="1">
    <citation type="submission" date="2022-04" db="EMBL/GenBank/DDBJ databases">
        <title>Positive selection, recombination, and allopatry shape intraspecific diversity of widespread and dominant cyanobacteria.</title>
        <authorList>
            <person name="Wei J."/>
            <person name="Shu W."/>
            <person name="Hu C."/>
        </authorList>
    </citation>
    <scope>NUCLEOTIDE SEQUENCE [LARGE SCALE GENOMIC DNA]</scope>
    <source>
        <strain evidence="18 19">GB2-A5</strain>
    </source>
</reference>
<dbReference type="InterPro" id="IPR003661">
    <property type="entry name" value="HisK_dim/P_dom"/>
</dbReference>
<dbReference type="Pfam" id="PF02518">
    <property type="entry name" value="HATPase_c"/>
    <property type="match status" value="1"/>
</dbReference>
<dbReference type="PANTHER" id="PTHR43547">
    <property type="entry name" value="TWO-COMPONENT HISTIDINE KINASE"/>
    <property type="match status" value="1"/>
</dbReference>
<keyword evidence="12" id="KW-0175">Coiled coil</keyword>
<comment type="subcellular location">
    <subcellularLocation>
        <location evidence="2">Cell membrane</location>
        <topology evidence="2">Multi-pass membrane protein</topology>
    </subcellularLocation>
</comment>
<protein>
    <recommendedName>
        <fullName evidence="3">histidine kinase</fullName>
        <ecNumber evidence="3">2.7.13.3</ecNumber>
    </recommendedName>
</protein>
<evidence type="ECO:0000256" key="2">
    <source>
        <dbReference type="ARBA" id="ARBA00004651"/>
    </source>
</evidence>
<comment type="catalytic activity">
    <reaction evidence="1">
        <text>ATP + protein L-histidine = ADP + protein N-phospho-L-histidine.</text>
        <dbReference type="EC" id="2.7.13.3"/>
    </reaction>
</comment>
<evidence type="ECO:0000256" key="12">
    <source>
        <dbReference type="SAM" id="Coils"/>
    </source>
</evidence>
<feature type="transmembrane region" description="Helical" evidence="13">
    <location>
        <begin position="182"/>
        <end position="201"/>
    </location>
</feature>
<dbReference type="InterPro" id="IPR011006">
    <property type="entry name" value="CheY-like_superfamily"/>
</dbReference>
<feature type="domain" description="PAS" evidence="16">
    <location>
        <begin position="586"/>
        <end position="657"/>
    </location>
</feature>
<keyword evidence="6 13" id="KW-0812">Transmembrane</keyword>
<dbReference type="InterPro" id="IPR001789">
    <property type="entry name" value="Sig_transdc_resp-reg_receiver"/>
</dbReference>
<keyword evidence="7" id="KW-0808">Transferase</keyword>
<dbReference type="Pfam" id="PF08448">
    <property type="entry name" value="PAS_4"/>
    <property type="match status" value="1"/>
</dbReference>
<dbReference type="PROSITE" id="PS50113">
    <property type="entry name" value="PAC"/>
    <property type="match status" value="1"/>
</dbReference>
<dbReference type="Pfam" id="PF00512">
    <property type="entry name" value="HisKA"/>
    <property type="match status" value="1"/>
</dbReference>
<dbReference type="InterPro" id="IPR036097">
    <property type="entry name" value="HisK_dim/P_sf"/>
</dbReference>
<dbReference type="SMART" id="SM00387">
    <property type="entry name" value="HATPase_c"/>
    <property type="match status" value="1"/>
</dbReference>
<evidence type="ECO:0000259" key="14">
    <source>
        <dbReference type="PROSITE" id="PS50109"/>
    </source>
</evidence>
<feature type="coiled-coil region" evidence="12">
    <location>
        <begin position="702"/>
        <end position="733"/>
    </location>
</feature>
<dbReference type="Gene3D" id="6.10.340.10">
    <property type="match status" value="1"/>
</dbReference>
<evidence type="ECO:0000259" key="17">
    <source>
        <dbReference type="PROSITE" id="PS50113"/>
    </source>
</evidence>
<dbReference type="Gene3D" id="3.30.565.10">
    <property type="entry name" value="Histidine kinase-like ATPase, C-terminal domain"/>
    <property type="match status" value="1"/>
</dbReference>
<dbReference type="InterPro" id="IPR013656">
    <property type="entry name" value="PAS_4"/>
</dbReference>
<dbReference type="PROSITE" id="PS50109">
    <property type="entry name" value="HIS_KIN"/>
    <property type="match status" value="1"/>
</dbReference>
<dbReference type="Gene3D" id="3.40.50.2300">
    <property type="match status" value="1"/>
</dbReference>
<feature type="transmembrane region" description="Helical" evidence="13">
    <location>
        <begin position="50"/>
        <end position="77"/>
    </location>
</feature>
<dbReference type="GO" id="GO:0005524">
    <property type="term" value="F:ATP binding"/>
    <property type="evidence" value="ECO:0007669"/>
    <property type="project" value="UniProtKB-KW"/>
</dbReference>
<dbReference type="SUPFAM" id="SSF52172">
    <property type="entry name" value="CheY-like"/>
    <property type="match status" value="1"/>
</dbReference>
<dbReference type="SMART" id="SM00091">
    <property type="entry name" value="PAS"/>
    <property type="match status" value="1"/>
</dbReference>
<evidence type="ECO:0000256" key="6">
    <source>
        <dbReference type="ARBA" id="ARBA00022692"/>
    </source>
</evidence>
<name>A0ABV0JUR7_9CYAN</name>
<accession>A0ABV0JUR7</accession>
<gene>
    <name evidence="18" type="ORF">NDI37_18190</name>
</gene>
<dbReference type="CDD" id="cd17580">
    <property type="entry name" value="REC_2_DhkD-like"/>
    <property type="match status" value="1"/>
</dbReference>
<evidence type="ECO:0000256" key="10">
    <source>
        <dbReference type="ARBA" id="ARBA00023136"/>
    </source>
</evidence>
<dbReference type="CDD" id="cd16922">
    <property type="entry name" value="HATPase_EvgS-ArcB-TorS-like"/>
    <property type="match status" value="1"/>
</dbReference>
<evidence type="ECO:0000256" key="4">
    <source>
        <dbReference type="ARBA" id="ARBA00022475"/>
    </source>
</evidence>
<feature type="coiled-coil region" evidence="12">
    <location>
        <begin position="534"/>
        <end position="561"/>
    </location>
</feature>
<evidence type="ECO:0000256" key="8">
    <source>
        <dbReference type="ARBA" id="ARBA00022989"/>
    </source>
</evidence>
<comment type="caution">
    <text evidence="18">The sequence shown here is derived from an EMBL/GenBank/DDBJ whole genome shotgun (WGS) entry which is preliminary data.</text>
</comment>
<dbReference type="SMART" id="SM00388">
    <property type="entry name" value="HisKA"/>
    <property type="match status" value="1"/>
</dbReference>
<dbReference type="InterPro" id="IPR035965">
    <property type="entry name" value="PAS-like_dom_sf"/>
</dbReference>
<keyword evidence="8 13" id="KW-1133">Transmembrane helix</keyword>
<dbReference type="InterPro" id="IPR036890">
    <property type="entry name" value="HATPase_C_sf"/>
</dbReference>
<feature type="modified residue" description="4-aspartylphosphate" evidence="11">
    <location>
        <position position="1069"/>
    </location>
</feature>
<evidence type="ECO:0000313" key="19">
    <source>
        <dbReference type="Proteomes" id="UP001442494"/>
    </source>
</evidence>
<keyword evidence="18" id="KW-0067">ATP-binding</keyword>
<evidence type="ECO:0000259" key="16">
    <source>
        <dbReference type="PROSITE" id="PS50112"/>
    </source>
</evidence>
<keyword evidence="4" id="KW-1003">Cell membrane</keyword>
<evidence type="ECO:0000256" key="7">
    <source>
        <dbReference type="ARBA" id="ARBA00022777"/>
    </source>
</evidence>
<dbReference type="Gene3D" id="1.10.287.130">
    <property type="match status" value="1"/>
</dbReference>
<dbReference type="RefSeq" id="WP_190417850.1">
    <property type="nucleotide sequence ID" value="NZ_JAMPKK010000042.1"/>
</dbReference>
<proteinExistence type="predicted"/>
<evidence type="ECO:0000256" key="1">
    <source>
        <dbReference type="ARBA" id="ARBA00000085"/>
    </source>
</evidence>
<feature type="transmembrane region" description="Helical" evidence="13">
    <location>
        <begin position="463"/>
        <end position="485"/>
    </location>
</feature>